<evidence type="ECO:0000313" key="1">
    <source>
        <dbReference type="EMBL" id="KAI3359730.1"/>
    </source>
</evidence>
<sequence length="279" mass="31838">TARTQWKWNQWTMHCRLMIVSAELCLLACFLTVGLTLGLGQNQNMEFTFLLPAGTTECFFQTTARNSTMEVEYQVIAGSGLDVGFALISPSGYRLVSDFRRSDGIHTVDPTEDGDYRLCFDNSFSKLSEKMVFFEVIINSQSNTGGGPEEWADVAMTESAVEYKLADIRARMDSVYWHLERSRQVQTVLRAFEARDRYLLEDNLWRVSFWSCLNLLVMLTVATAQIYTLRRLFDDTKRIYTYPAVAMDRSHFISRIMLAEVTTGFDGELGACSGRISQY</sequence>
<gene>
    <name evidence="1" type="ORF">L3Q82_014104</name>
</gene>
<name>A0ACB8VW99_9TELE</name>
<proteinExistence type="predicted"/>
<keyword evidence="2" id="KW-1185">Reference proteome</keyword>
<protein>
    <submittedName>
        <fullName evidence="1">Uncharacterized protein</fullName>
    </submittedName>
</protein>
<organism evidence="1 2">
    <name type="scientific">Scortum barcoo</name>
    <name type="common">barcoo grunter</name>
    <dbReference type="NCBI Taxonomy" id="214431"/>
    <lineage>
        <taxon>Eukaryota</taxon>
        <taxon>Metazoa</taxon>
        <taxon>Chordata</taxon>
        <taxon>Craniata</taxon>
        <taxon>Vertebrata</taxon>
        <taxon>Euteleostomi</taxon>
        <taxon>Actinopterygii</taxon>
        <taxon>Neopterygii</taxon>
        <taxon>Teleostei</taxon>
        <taxon>Neoteleostei</taxon>
        <taxon>Acanthomorphata</taxon>
        <taxon>Eupercaria</taxon>
        <taxon>Centrarchiformes</taxon>
        <taxon>Terapontoidei</taxon>
        <taxon>Terapontidae</taxon>
        <taxon>Scortum</taxon>
    </lineage>
</organism>
<feature type="non-terminal residue" evidence="1">
    <location>
        <position position="1"/>
    </location>
</feature>
<accession>A0ACB8VW99</accession>
<dbReference type="Proteomes" id="UP000831701">
    <property type="component" value="Chromosome 17"/>
</dbReference>
<reference evidence="1" key="1">
    <citation type="submission" date="2022-04" db="EMBL/GenBank/DDBJ databases">
        <title>Jade perch genome.</title>
        <authorList>
            <person name="Chao B."/>
        </authorList>
    </citation>
    <scope>NUCLEOTIDE SEQUENCE</scope>
    <source>
        <strain evidence="1">CB-2022</strain>
    </source>
</reference>
<evidence type="ECO:0000313" key="2">
    <source>
        <dbReference type="Proteomes" id="UP000831701"/>
    </source>
</evidence>
<dbReference type="EMBL" id="CM041547">
    <property type="protein sequence ID" value="KAI3359730.1"/>
    <property type="molecule type" value="Genomic_DNA"/>
</dbReference>
<comment type="caution">
    <text evidence="1">The sequence shown here is derived from an EMBL/GenBank/DDBJ whole genome shotgun (WGS) entry which is preliminary data.</text>
</comment>